<evidence type="ECO:0000256" key="2">
    <source>
        <dbReference type="SAM" id="SignalP"/>
    </source>
</evidence>
<dbReference type="InterPro" id="IPR011990">
    <property type="entry name" value="TPR-like_helical_dom_sf"/>
</dbReference>
<evidence type="ECO:0000256" key="1">
    <source>
        <dbReference type="PROSITE-ProRule" id="PRU00339"/>
    </source>
</evidence>
<keyword evidence="1" id="KW-0802">TPR repeat</keyword>
<dbReference type="GO" id="GO:0051087">
    <property type="term" value="F:protein-folding chaperone binding"/>
    <property type="evidence" value="ECO:0007669"/>
    <property type="project" value="TreeGrafter"/>
</dbReference>
<dbReference type="Proteomes" id="UP000054477">
    <property type="component" value="Unassembled WGS sequence"/>
</dbReference>
<evidence type="ECO:0000313" key="4">
    <source>
        <dbReference type="Proteomes" id="UP000054477"/>
    </source>
</evidence>
<dbReference type="InterPro" id="IPR051727">
    <property type="entry name" value="DnaJ_C3_Co-chaperones"/>
</dbReference>
<dbReference type="HOGENOM" id="CLU_116382_0_0_1"/>
<dbReference type="InterPro" id="IPR019734">
    <property type="entry name" value="TPR_rpt"/>
</dbReference>
<proteinExistence type="predicted"/>
<dbReference type="GO" id="GO:0051787">
    <property type="term" value="F:misfolded protein binding"/>
    <property type="evidence" value="ECO:0007669"/>
    <property type="project" value="TreeGrafter"/>
</dbReference>
<dbReference type="GO" id="GO:0005783">
    <property type="term" value="C:endoplasmic reticulum"/>
    <property type="evidence" value="ECO:0007669"/>
    <property type="project" value="TreeGrafter"/>
</dbReference>
<reference evidence="3 4" key="1">
    <citation type="submission" date="2014-04" db="EMBL/GenBank/DDBJ databases">
        <authorList>
            <consortium name="DOE Joint Genome Institute"/>
            <person name="Kuo A."/>
            <person name="Kohler A."/>
            <person name="Nagy L.G."/>
            <person name="Floudas D."/>
            <person name="Copeland A."/>
            <person name="Barry K.W."/>
            <person name="Cichocki N."/>
            <person name="Veneault-Fourrey C."/>
            <person name="LaButti K."/>
            <person name="Lindquist E.A."/>
            <person name="Lipzen A."/>
            <person name="Lundell T."/>
            <person name="Morin E."/>
            <person name="Murat C."/>
            <person name="Sun H."/>
            <person name="Tunlid A."/>
            <person name="Henrissat B."/>
            <person name="Grigoriev I.V."/>
            <person name="Hibbett D.S."/>
            <person name="Martin F."/>
            <person name="Nordberg H.P."/>
            <person name="Cantor M.N."/>
            <person name="Hua S.X."/>
        </authorList>
    </citation>
    <scope>NUCLEOTIDE SEQUENCE [LARGE SCALE GENOMIC DNA]</scope>
    <source>
        <strain evidence="3 4">LaAM-08-1</strain>
    </source>
</reference>
<feature type="repeat" description="TPR" evidence="1">
    <location>
        <begin position="63"/>
        <end position="96"/>
    </location>
</feature>
<evidence type="ECO:0000313" key="3">
    <source>
        <dbReference type="EMBL" id="KIK05353.1"/>
    </source>
</evidence>
<organism evidence="3 4">
    <name type="scientific">Laccaria amethystina LaAM-08-1</name>
    <dbReference type="NCBI Taxonomy" id="1095629"/>
    <lineage>
        <taxon>Eukaryota</taxon>
        <taxon>Fungi</taxon>
        <taxon>Dikarya</taxon>
        <taxon>Basidiomycota</taxon>
        <taxon>Agaricomycotina</taxon>
        <taxon>Agaricomycetes</taxon>
        <taxon>Agaricomycetidae</taxon>
        <taxon>Agaricales</taxon>
        <taxon>Agaricineae</taxon>
        <taxon>Hydnangiaceae</taxon>
        <taxon>Laccaria</taxon>
    </lineage>
</organism>
<dbReference type="PANTHER" id="PTHR44140">
    <property type="entry name" value="LD25575P"/>
    <property type="match status" value="1"/>
</dbReference>
<dbReference type="AlphaFoldDB" id="A0A0C9YB77"/>
<gene>
    <name evidence="3" type="ORF">K443DRAFT_351790</name>
</gene>
<dbReference type="Pfam" id="PF13432">
    <property type="entry name" value="TPR_16"/>
    <property type="match status" value="1"/>
</dbReference>
<dbReference type="PANTHER" id="PTHR44140:SF2">
    <property type="entry name" value="LD25575P"/>
    <property type="match status" value="1"/>
</dbReference>
<dbReference type="OrthoDB" id="1726119at2759"/>
<dbReference type="SUPFAM" id="SSF48452">
    <property type="entry name" value="TPR-like"/>
    <property type="match status" value="1"/>
</dbReference>
<reference evidence="4" key="2">
    <citation type="submission" date="2015-01" db="EMBL/GenBank/DDBJ databases">
        <title>Evolutionary Origins and Diversification of the Mycorrhizal Mutualists.</title>
        <authorList>
            <consortium name="DOE Joint Genome Institute"/>
            <consortium name="Mycorrhizal Genomics Consortium"/>
            <person name="Kohler A."/>
            <person name="Kuo A."/>
            <person name="Nagy L.G."/>
            <person name="Floudas D."/>
            <person name="Copeland A."/>
            <person name="Barry K.W."/>
            <person name="Cichocki N."/>
            <person name="Veneault-Fourrey C."/>
            <person name="LaButti K."/>
            <person name="Lindquist E.A."/>
            <person name="Lipzen A."/>
            <person name="Lundell T."/>
            <person name="Morin E."/>
            <person name="Murat C."/>
            <person name="Riley R."/>
            <person name="Ohm R."/>
            <person name="Sun H."/>
            <person name="Tunlid A."/>
            <person name="Henrissat B."/>
            <person name="Grigoriev I.V."/>
            <person name="Hibbett D.S."/>
            <person name="Martin F."/>
        </authorList>
    </citation>
    <scope>NUCLEOTIDE SEQUENCE [LARGE SCALE GENOMIC DNA]</scope>
    <source>
        <strain evidence="4">LaAM-08-1</strain>
    </source>
</reference>
<dbReference type="EMBL" id="KN838560">
    <property type="protein sequence ID" value="KIK05353.1"/>
    <property type="molecule type" value="Genomic_DNA"/>
</dbReference>
<dbReference type="PROSITE" id="PS50005">
    <property type="entry name" value="TPR"/>
    <property type="match status" value="2"/>
</dbReference>
<accession>A0A0C9YB77</accession>
<feature type="signal peptide" evidence="2">
    <location>
        <begin position="1"/>
        <end position="19"/>
    </location>
</feature>
<dbReference type="GO" id="GO:0034975">
    <property type="term" value="P:protein folding in endoplasmic reticulum"/>
    <property type="evidence" value="ECO:0007669"/>
    <property type="project" value="TreeGrafter"/>
</dbReference>
<keyword evidence="2" id="KW-0732">Signal</keyword>
<feature type="repeat" description="TPR" evidence="1">
    <location>
        <begin position="29"/>
        <end position="62"/>
    </location>
</feature>
<name>A0A0C9YB77_9AGAR</name>
<dbReference type="STRING" id="1095629.A0A0C9YB77"/>
<keyword evidence="4" id="KW-1185">Reference proteome</keyword>
<dbReference type="Gene3D" id="1.25.40.10">
    <property type="entry name" value="Tetratricopeptide repeat domain"/>
    <property type="match status" value="1"/>
</dbReference>
<feature type="chain" id="PRO_5002217407" evidence="2">
    <location>
        <begin position="20"/>
        <end position="204"/>
    </location>
</feature>
<dbReference type="SMART" id="SM00028">
    <property type="entry name" value="TPR"/>
    <property type="match status" value="2"/>
</dbReference>
<sequence>MRLLAFSSILLLLAPAAYTQQGGLYPPGLLPLINRANALLSTGQFNEAAKIYSEAIDQSPSDYLLYYKRATAYFSLQRHASALDDFEKVLSLTSNTFDNAHLMKSRIYVRDGHFSLARESLTAFLKSPAGKAGTEAEELDREIKEGERLVEKTEKERRAQLWNACVESASQALRIASHSVVVRNWRAECALAAGDVESAVGDLT</sequence>
<protein>
    <submittedName>
        <fullName evidence="3">Unplaced genomic scaffold K443scaffold_25, whole genome shotgun sequence</fullName>
    </submittedName>
</protein>